<dbReference type="EMBL" id="MT630957">
    <property type="protein sequence ID" value="QNO44358.1"/>
    <property type="molecule type" value="Genomic_DNA"/>
</dbReference>
<reference evidence="1" key="1">
    <citation type="submission" date="2020-06" db="EMBL/GenBank/DDBJ databases">
        <title>Unique genomic features of the anaerobic methanotrophic archaea.</title>
        <authorList>
            <person name="Chadwick G.L."/>
            <person name="Skennerton C.T."/>
            <person name="Laso-Perez R."/>
            <person name="Leu A.O."/>
            <person name="Speth D.R."/>
            <person name="Yu H."/>
            <person name="Morgan-Lang C."/>
            <person name="Hatzenpichler R."/>
            <person name="Goudeau D."/>
            <person name="Malmstrom R."/>
            <person name="Brazelton W.J."/>
            <person name="Woyke T."/>
            <person name="Hallam S.J."/>
            <person name="Tyson G.W."/>
            <person name="Wegener G."/>
            <person name="Boetius A."/>
            <person name="Orphan V."/>
        </authorList>
    </citation>
    <scope>NUCLEOTIDE SEQUENCE</scope>
</reference>
<proteinExistence type="predicted"/>
<dbReference type="EMBL" id="MT631154">
    <property type="protein sequence ID" value="QNO45812.1"/>
    <property type="molecule type" value="Genomic_DNA"/>
</dbReference>
<accession>A0A7G9Y8M4</accession>
<organism evidence="1">
    <name type="scientific">Candidatus Methanogaster sp. ANME-2c ERB4</name>
    <dbReference type="NCBI Taxonomy" id="2759911"/>
    <lineage>
        <taxon>Archaea</taxon>
        <taxon>Methanobacteriati</taxon>
        <taxon>Methanobacteriota</taxon>
        <taxon>Stenosarchaea group</taxon>
        <taxon>Methanomicrobia</taxon>
        <taxon>Methanosarcinales</taxon>
        <taxon>ANME-2 cluster</taxon>
        <taxon>Candidatus Methanogasteraceae</taxon>
        <taxon>Candidatus Methanogaster</taxon>
    </lineage>
</organism>
<protein>
    <submittedName>
        <fullName evidence="1">Uncharacterized protein</fullName>
    </submittedName>
</protein>
<sequence>MSAEVIEYDVVVMSQTCDLVQRKLDLVLVCPIWHLSEFENRSDFFKSRTGKEALRRGNAPGHHLLNKCETEGFETDYLVVDFRSVYSVPFDFLVGLAERRGERLRLLPPYREHLSQAFARFFMRVGLPVDIPPFNR</sequence>
<evidence type="ECO:0000313" key="1">
    <source>
        <dbReference type="EMBL" id="QNO44358.1"/>
    </source>
</evidence>
<gene>
    <name evidence="2" type="ORF">OLDMCBNC_00018</name>
    <name evidence="1" type="ORF">PNPCOBDL_00003</name>
</gene>
<name>A0A7G9Y8M4_9EURY</name>
<evidence type="ECO:0000313" key="2">
    <source>
        <dbReference type="EMBL" id="QNO45812.1"/>
    </source>
</evidence>
<dbReference type="AlphaFoldDB" id="A0A7G9Y8M4"/>